<evidence type="ECO:0000313" key="4">
    <source>
        <dbReference type="Proteomes" id="UP001050691"/>
    </source>
</evidence>
<dbReference type="EMBL" id="BPWL01000008">
    <property type="protein sequence ID" value="GJJ12858.1"/>
    <property type="molecule type" value="Genomic_DNA"/>
</dbReference>
<evidence type="ECO:0000259" key="2">
    <source>
        <dbReference type="Pfam" id="PF07859"/>
    </source>
</evidence>
<keyword evidence="4" id="KW-1185">Reference proteome</keyword>
<protein>
    <recommendedName>
        <fullName evidence="2">Alpha/beta hydrolase fold-3 domain-containing protein</fullName>
    </recommendedName>
</protein>
<comment type="caution">
    <text evidence="3">The sequence shown here is derived from an EMBL/GenBank/DDBJ whole genome shotgun (WGS) entry which is preliminary data.</text>
</comment>
<dbReference type="InterPro" id="IPR029058">
    <property type="entry name" value="AB_hydrolase_fold"/>
</dbReference>
<reference evidence="3" key="1">
    <citation type="submission" date="2021-10" db="EMBL/GenBank/DDBJ databases">
        <title>De novo Genome Assembly of Clathrus columnatus (Basidiomycota, Fungi) Using Illumina and Nanopore Sequence Data.</title>
        <authorList>
            <person name="Ogiso-Tanaka E."/>
            <person name="Itagaki H."/>
            <person name="Hosoya T."/>
            <person name="Hosaka K."/>
        </authorList>
    </citation>
    <scope>NUCLEOTIDE SEQUENCE</scope>
    <source>
        <strain evidence="3">MO-923</strain>
    </source>
</reference>
<dbReference type="GO" id="GO:0016787">
    <property type="term" value="F:hydrolase activity"/>
    <property type="evidence" value="ECO:0007669"/>
    <property type="project" value="UniProtKB-KW"/>
</dbReference>
<dbReference type="InterPro" id="IPR013094">
    <property type="entry name" value="AB_hydrolase_3"/>
</dbReference>
<dbReference type="Proteomes" id="UP001050691">
    <property type="component" value="Unassembled WGS sequence"/>
</dbReference>
<organism evidence="3 4">
    <name type="scientific">Clathrus columnatus</name>
    <dbReference type="NCBI Taxonomy" id="1419009"/>
    <lineage>
        <taxon>Eukaryota</taxon>
        <taxon>Fungi</taxon>
        <taxon>Dikarya</taxon>
        <taxon>Basidiomycota</taxon>
        <taxon>Agaricomycotina</taxon>
        <taxon>Agaricomycetes</taxon>
        <taxon>Phallomycetidae</taxon>
        <taxon>Phallales</taxon>
        <taxon>Clathraceae</taxon>
        <taxon>Clathrus</taxon>
    </lineage>
</organism>
<dbReference type="AlphaFoldDB" id="A0AAV5AH89"/>
<accession>A0AAV5AH89</accession>
<evidence type="ECO:0000256" key="1">
    <source>
        <dbReference type="ARBA" id="ARBA00022801"/>
    </source>
</evidence>
<dbReference type="SUPFAM" id="SSF53474">
    <property type="entry name" value="alpha/beta-Hydrolases"/>
    <property type="match status" value="1"/>
</dbReference>
<dbReference type="Pfam" id="PF07859">
    <property type="entry name" value="Abhydrolase_3"/>
    <property type="match status" value="1"/>
</dbReference>
<dbReference type="PANTHER" id="PTHR48081">
    <property type="entry name" value="AB HYDROLASE SUPERFAMILY PROTEIN C4A8.06C"/>
    <property type="match status" value="1"/>
</dbReference>
<evidence type="ECO:0000313" key="3">
    <source>
        <dbReference type="EMBL" id="GJJ12858.1"/>
    </source>
</evidence>
<sequence>MQMSQFSQPQTVDPDWQLLEPYFAPLKNTEGLSIQDLRAGVAGLIHAMDEAIPTLSDGLDVQERDISMEDGASIKLRTYVPHILNEEEKDGFPLLCWHLGGGFCTGTLDDDDKRLRRLALTLRITCTSVAYRLAPEFGYPIPVNDSFSALKWALSNTEILSVNAHKGVLIGGFSAGANITCAVVQRALKDDSIRPKIRGQILINPAVLASSAVVPDKWKDRLASIEQQGEGPILTKAHLNLFYNLYLVTDPVNLSNNTEVSPLLIPSFTGNPPTYIQICGCDPLRDEGVLYNELLQEAGVSTKVHL</sequence>
<gene>
    <name evidence="3" type="ORF">Clacol_007103</name>
</gene>
<proteinExistence type="predicted"/>
<dbReference type="Gene3D" id="3.40.50.1820">
    <property type="entry name" value="alpha/beta hydrolase"/>
    <property type="match status" value="1"/>
</dbReference>
<feature type="domain" description="Alpha/beta hydrolase fold-3" evidence="2">
    <location>
        <begin position="100"/>
        <end position="305"/>
    </location>
</feature>
<name>A0AAV5AH89_9AGAM</name>
<dbReference type="InterPro" id="IPR050300">
    <property type="entry name" value="GDXG_lipolytic_enzyme"/>
</dbReference>
<dbReference type="PANTHER" id="PTHR48081:SF8">
    <property type="entry name" value="ALPHA_BETA HYDROLASE FOLD-3 DOMAIN-CONTAINING PROTEIN-RELATED"/>
    <property type="match status" value="1"/>
</dbReference>
<keyword evidence="1" id="KW-0378">Hydrolase</keyword>